<dbReference type="InterPro" id="IPR020568">
    <property type="entry name" value="Ribosomal_Su5_D2-typ_SF"/>
</dbReference>
<dbReference type="EMBL" id="CP047224">
    <property type="protein sequence ID" value="QHD65298.1"/>
    <property type="molecule type" value="Genomic_DNA"/>
</dbReference>
<dbReference type="Proteomes" id="UP000464912">
    <property type="component" value="Chromosome"/>
</dbReference>
<dbReference type="SUPFAM" id="SSF55874">
    <property type="entry name" value="ATPase domain of HSP90 chaperone/DNA topoisomerase II/histidine kinase"/>
    <property type="match status" value="1"/>
</dbReference>
<dbReference type="InterPro" id="IPR042120">
    <property type="entry name" value="MutL_C_dimsub"/>
</dbReference>
<dbReference type="GO" id="GO:0016887">
    <property type="term" value="F:ATP hydrolysis activity"/>
    <property type="evidence" value="ECO:0007669"/>
    <property type="project" value="InterPro"/>
</dbReference>
<evidence type="ECO:0000256" key="3">
    <source>
        <dbReference type="ARBA" id="ARBA00022763"/>
    </source>
</evidence>
<dbReference type="GO" id="GO:0005524">
    <property type="term" value="F:ATP binding"/>
    <property type="evidence" value="ECO:0007669"/>
    <property type="project" value="InterPro"/>
</dbReference>
<dbReference type="GO" id="GO:0004519">
    <property type="term" value="F:endonuclease activity"/>
    <property type="evidence" value="ECO:0007669"/>
    <property type="project" value="UniProtKB-KW"/>
</dbReference>
<dbReference type="CDD" id="cd00782">
    <property type="entry name" value="MutL_Trans"/>
    <property type="match status" value="1"/>
</dbReference>
<dbReference type="AlphaFoldDB" id="A0A6P1GAF5"/>
<gene>
    <name evidence="5 9" type="primary">mutL</name>
    <name evidence="9" type="ORF">GP480_02455</name>
</gene>
<dbReference type="InterPro" id="IPR042121">
    <property type="entry name" value="MutL_C_regsub"/>
</dbReference>
<name>A0A6P1GAF5_9RICK</name>
<evidence type="ECO:0000259" key="8">
    <source>
        <dbReference type="SMART" id="SM01340"/>
    </source>
</evidence>
<reference evidence="9 10" key="2">
    <citation type="journal article" date="2020" name="MBio">
        <title>Isolation and Molecular Analysis of a Novel Neorickettsia Species That Causes Potomac Horse Fever.</title>
        <authorList>
            <person name="Teymournejad O."/>
            <person name="Lin M."/>
            <person name="Bekebrede H."/>
            <person name="Kamr A."/>
            <person name="Toribio R.E."/>
            <person name="Arroyo L.G."/>
            <person name="Baird J.D."/>
            <person name="Rikihisa Y."/>
        </authorList>
    </citation>
    <scope>NUCLEOTIDE SEQUENCE [LARGE SCALE GENOMIC DNA]</scope>
    <source>
        <strain evidence="9 10">Fin17</strain>
    </source>
</reference>
<evidence type="ECO:0000313" key="10">
    <source>
        <dbReference type="Proteomes" id="UP000464912"/>
    </source>
</evidence>
<evidence type="ECO:0000256" key="2">
    <source>
        <dbReference type="ARBA" id="ARBA00021975"/>
    </source>
</evidence>
<evidence type="ECO:0000313" key="9">
    <source>
        <dbReference type="EMBL" id="QHD65298.1"/>
    </source>
</evidence>
<feature type="region of interest" description="Disordered" evidence="6">
    <location>
        <begin position="413"/>
        <end position="451"/>
    </location>
</feature>
<dbReference type="CDD" id="cd16926">
    <property type="entry name" value="HATPase_MutL-MLH-PMS-like"/>
    <property type="match status" value="1"/>
</dbReference>
<dbReference type="NCBIfam" id="TIGR00585">
    <property type="entry name" value="mutl"/>
    <property type="match status" value="1"/>
</dbReference>
<comment type="similarity">
    <text evidence="1 5">Belongs to the DNA mismatch repair MutL/HexB family.</text>
</comment>
<dbReference type="InterPro" id="IPR014762">
    <property type="entry name" value="DNA_mismatch_repair_CS"/>
</dbReference>
<feature type="compositionally biased region" description="Low complexity" evidence="6">
    <location>
        <begin position="426"/>
        <end position="438"/>
    </location>
</feature>
<keyword evidence="3 5" id="KW-0227">DNA damage</keyword>
<dbReference type="Pfam" id="PF13589">
    <property type="entry name" value="HATPase_c_3"/>
    <property type="match status" value="1"/>
</dbReference>
<dbReference type="GO" id="GO:0030983">
    <property type="term" value="F:mismatched DNA binding"/>
    <property type="evidence" value="ECO:0007669"/>
    <property type="project" value="InterPro"/>
</dbReference>
<dbReference type="Gene3D" id="3.30.1540.20">
    <property type="entry name" value="MutL, C-terminal domain, dimerisation subdomain"/>
    <property type="match status" value="1"/>
</dbReference>
<dbReference type="InterPro" id="IPR014721">
    <property type="entry name" value="Ribsml_uS5_D2-typ_fold_subgr"/>
</dbReference>
<dbReference type="GO" id="GO:0006298">
    <property type="term" value="P:mismatch repair"/>
    <property type="evidence" value="ECO:0007669"/>
    <property type="project" value="UniProtKB-UniRule"/>
</dbReference>
<dbReference type="FunFam" id="3.30.565.10:FF:000003">
    <property type="entry name" value="DNA mismatch repair endonuclease MutL"/>
    <property type="match status" value="1"/>
</dbReference>
<dbReference type="PANTHER" id="PTHR10073">
    <property type="entry name" value="DNA MISMATCH REPAIR PROTEIN MLH, PMS, MUTL"/>
    <property type="match status" value="1"/>
</dbReference>
<proteinExistence type="inferred from homology"/>
<evidence type="ECO:0000256" key="1">
    <source>
        <dbReference type="ARBA" id="ARBA00006082"/>
    </source>
</evidence>
<dbReference type="InterPro" id="IPR020667">
    <property type="entry name" value="DNA_mismatch_repair_MutL"/>
</dbReference>
<keyword evidence="9" id="KW-0540">Nuclease</keyword>
<sequence>MKIQVLPIEIINEIAAGEILEKPANAVKELVENAIDAGSTSIKIELEEVGRNLIRVTDNGLGIPKEDLPLAIEKHATSKLNTKDLYDINYLGFRGEALHSIAVTSEMKIASCFNGDGYVIDAQTKEIKPHHIKCGTVVEVRKLFHNIPNKLRFLRSEKTELSSITELLNRLALVNPSIAFELISNGRQVLDYQATTPLKRMEQLKVLGKEFVENMIHIKHTNDGISGELFLGLPTLTQKKNNSLIFVNGRPVKDGLISSVMRHAYNDYIPKNTYPIAVVFIRIQNNDVDVNIHPNKSEVKFRDPQVIRKFLLSVTSKNLTQCSHSTSTTVANRAFERFNQLVEKQSNFHNETGSKITRNHSLYLPEERKVTVQPEECAKQFEHKTNLDFDHTQNNQEPFHFSTDPLEESLSMINNKKTPDGYPNKLPLGQQQSPSSSSLHEKQNTSFLQQQVRKTNRCEQLQDEKHFETFGKFKCQIHGTFIITETENEMIIIDQHAAHERILYEQMKNSITSPGQNLLIAEFIPLSERVVEILSLNGEKLKEIGLVVERVSHCAVMVNSLPEVFKNTPTNELIEEVASLLEEDIEPRTLLERIYANIACKRAIKANHNLTREEIEELLKLMENIPHTGQCNHGRPTHIRLPRKEIEKLFLRS</sequence>
<dbReference type="Gene3D" id="3.30.565.10">
    <property type="entry name" value="Histidine kinase-like ATPase, C-terminal domain"/>
    <property type="match status" value="1"/>
</dbReference>
<evidence type="ECO:0000256" key="4">
    <source>
        <dbReference type="ARBA" id="ARBA00023204"/>
    </source>
</evidence>
<dbReference type="Pfam" id="PF01119">
    <property type="entry name" value="DNA_mis_repair"/>
    <property type="match status" value="1"/>
</dbReference>
<dbReference type="PROSITE" id="PS00058">
    <property type="entry name" value="DNA_MISMATCH_REPAIR_1"/>
    <property type="match status" value="1"/>
</dbReference>
<comment type="function">
    <text evidence="5">This protein is involved in the repair of mismatches in DNA. It is required for dam-dependent methyl-directed DNA mismatch repair. May act as a 'molecular matchmaker', a protein that promotes the formation of a stable complex between two or more DNA-binding proteins in an ATP-dependent manner without itself being part of a final effector complex.</text>
</comment>
<dbReference type="InterPro" id="IPR037198">
    <property type="entry name" value="MutL_C_sf"/>
</dbReference>
<dbReference type="PANTHER" id="PTHR10073:SF12">
    <property type="entry name" value="DNA MISMATCH REPAIR PROTEIN MLH1"/>
    <property type="match status" value="1"/>
</dbReference>
<dbReference type="Gene3D" id="3.30.230.10">
    <property type="match status" value="1"/>
</dbReference>
<dbReference type="Pfam" id="PF08676">
    <property type="entry name" value="MutL_C"/>
    <property type="match status" value="1"/>
</dbReference>
<dbReference type="SMART" id="SM01340">
    <property type="entry name" value="DNA_mis_repair"/>
    <property type="match status" value="1"/>
</dbReference>
<keyword evidence="9" id="KW-0378">Hydrolase</keyword>
<dbReference type="Gene3D" id="3.30.1370.100">
    <property type="entry name" value="MutL, C-terminal domain, regulatory subdomain"/>
    <property type="match status" value="1"/>
</dbReference>
<dbReference type="SUPFAM" id="SSF54211">
    <property type="entry name" value="Ribosomal protein S5 domain 2-like"/>
    <property type="match status" value="1"/>
</dbReference>
<keyword evidence="4 5" id="KW-0234">DNA repair</keyword>
<keyword evidence="10" id="KW-1185">Reference proteome</keyword>
<evidence type="ECO:0000256" key="6">
    <source>
        <dbReference type="SAM" id="MobiDB-lite"/>
    </source>
</evidence>
<dbReference type="GO" id="GO:0140664">
    <property type="term" value="F:ATP-dependent DNA damage sensor activity"/>
    <property type="evidence" value="ECO:0007669"/>
    <property type="project" value="InterPro"/>
</dbReference>
<feature type="domain" description="DNA mismatch repair protein S5" evidence="8">
    <location>
        <begin position="203"/>
        <end position="320"/>
    </location>
</feature>
<dbReference type="InterPro" id="IPR014790">
    <property type="entry name" value="MutL_C"/>
</dbReference>
<evidence type="ECO:0000259" key="7">
    <source>
        <dbReference type="SMART" id="SM00853"/>
    </source>
</evidence>
<dbReference type="RefSeq" id="WP_160095565.1">
    <property type="nucleotide sequence ID" value="NZ_CP047224.1"/>
</dbReference>
<dbReference type="InterPro" id="IPR013507">
    <property type="entry name" value="DNA_mismatch_S5_2-like"/>
</dbReference>
<dbReference type="InterPro" id="IPR036890">
    <property type="entry name" value="HATPase_C_sf"/>
</dbReference>
<dbReference type="KEGG" id="nef:GP480_02455"/>
<reference evidence="9 10" key="1">
    <citation type="journal article" date="2020" name="MBio">
        <title>Erratum for Teymournejad et al., 'Isolation and Molecular Analysis of a Novel Neorickettsia Species That Causes Potomac Horse Fever'.</title>
        <authorList>
            <person name="Teymournejad O."/>
            <person name="Lin M."/>
            <person name="Bekebrede H."/>
            <person name="Kamr A."/>
            <person name="Toribio R.E."/>
            <person name="Arroyo L.G."/>
            <person name="Baird J.D."/>
            <person name="Rikihisa Y."/>
        </authorList>
    </citation>
    <scope>NUCLEOTIDE SEQUENCE [LARGE SCALE GENOMIC DNA]</scope>
    <source>
        <strain evidence="9 10">Fin17</strain>
    </source>
</reference>
<feature type="domain" description="MutL C-terminal dimerisation" evidence="7">
    <location>
        <begin position="473"/>
        <end position="610"/>
    </location>
</feature>
<accession>A0A6P1GAF5</accession>
<dbReference type="GO" id="GO:0032300">
    <property type="term" value="C:mismatch repair complex"/>
    <property type="evidence" value="ECO:0007669"/>
    <property type="project" value="InterPro"/>
</dbReference>
<dbReference type="InterPro" id="IPR038973">
    <property type="entry name" value="MutL/Mlh/Pms-like"/>
</dbReference>
<keyword evidence="9" id="KW-0255">Endonuclease</keyword>
<protein>
    <recommendedName>
        <fullName evidence="2 5">DNA mismatch repair protein MutL</fullName>
    </recommendedName>
</protein>
<dbReference type="InterPro" id="IPR002099">
    <property type="entry name" value="MutL/Mlh/PMS"/>
</dbReference>
<dbReference type="HAMAP" id="MF_00149">
    <property type="entry name" value="DNA_mis_repair"/>
    <property type="match status" value="1"/>
</dbReference>
<dbReference type="SMART" id="SM00853">
    <property type="entry name" value="MutL_C"/>
    <property type="match status" value="1"/>
</dbReference>
<organism evidence="9 10">
    <name type="scientific">Neorickettsia findlayensis</name>
    <dbReference type="NCBI Taxonomy" id="2686014"/>
    <lineage>
        <taxon>Bacteria</taxon>
        <taxon>Pseudomonadati</taxon>
        <taxon>Pseudomonadota</taxon>
        <taxon>Alphaproteobacteria</taxon>
        <taxon>Rickettsiales</taxon>
        <taxon>Anaplasmataceae</taxon>
        <taxon>Neorickettsia</taxon>
    </lineage>
</organism>
<dbReference type="SUPFAM" id="SSF118116">
    <property type="entry name" value="DNA mismatch repair protein MutL"/>
    <property type="match status" value="1"/>
</dbReference>
<evidence type="ECO:0000256" key="5">
    <source>
        <dbReference type="HAMAP-Rule" id="MF_00149"/>
    </source>
</evidence>